<dbReference type="Proteomes" id="UP000485058">
    <property type="component" value="Unassembled WGS sequence"/>
</dbReference>
<evidence type="ECO:0000313" key="3">
    <source>
        <dbReference type="Proteomes" id="UP000485058"/>
    </source>
</evidence>
<keyword evidence="3" id="KW-1185">Reference proteome</keyword>
<keyword evidence="1" id="KW-0812">Transmembrane</keyword>
<protein>
    <submittedName>
        <fullName evidence="2">Uncharacterized protein</fullName>
    </submittedName>
</protein>
<evidence type="ECO:0000256" key="1">
    <source>
        <dbReference type="SAM" id="Phobius"/>
    </source>
</evidence>
<sequence length="131" mass="14175">MKAQGLSQFLLNARRAVALACQELPTVVVVAKLNASLADTVLATYSSWSQFVYTYRRGLGYLEDIESPLPPGGAAALASGLALILLLWLLKMLAVYNAKRYRNLWGAVKAPGNAPDTTLLCVHVEYIAHAD</sequence>
<organism evidence="2 3">
    <name type="scientific">Haematococcus lacustris</name>
    <name type="common">Green alga</name>
    <name type="synonym">Haematococcus pluvialis</name>
    <dbReference type="NCBI Taxonomy" id="44745"/>
    <lineage>
        <taxon>Eukaryota</taxon>
        <taxon>Viridiplantae</taxon>
        <taxon>Chlorophyta</taxon>
        <taxon>core chlorophytes</taxon>
        <taxon>Chlorophyceae</taxon>
        <taxon>CS clade</taxon>
        <taxon>Chlamydomonadales</taxon>
        <taxon>Haematococcaceae</taxon>
        <taxon>Haematococcus</taxon>
    </lineage>
</organism>
<comment type="caution">
    <text evidence="2">The sequence shown here is derived from an EMBL/GenBank/DDBJ whole genome shotgun (WGS) entry which is preliminary data.</text>
</comment>
<dbReference type="EMBL" id="BLLF01003904">
    <property type="protein sequence ID" value="GFH28498.1"/>
    <property type="molecule type" value="Genomic_DNA"/>
</dbReference>
<proteinExistence type="predicted"/>
<dbReference type="AlphaFoldDB" id="A0A6A0A7K4"/>
<reference evidence="2 3" key="1">
    <citation type="submission" date="2020-02" db="EMBL/GenBank/DDBJ databases">
        <title>Draft genome sequence of Haematococcus lacustris strain NIES-144.</title>
        <authorList>
            <person name="Morimoto D."/>
            <person name="Nakagawa S."/>
            <person name="Yoshida T."/>
            <person name="Sawayama S."/>
        </authorList>
    </citation>
    <scope>NUCLEOTIDE SEQUENCE [LARGE SCALE GENOMIC DNA]</scope>
    <source>
        <strain evidence="2 3">NIES-144</strain>
    </source>
</reference>
<name>A0A6A0A7K4_HAELA</name>
<keyword evidence="1" id="KW-1133">Transmembrane helix</keyword>
<keyword evidence="1" id="KW-0472">Membrane</keyword>
<gene>
    <name evidence="2" type="ORF">HaLaN_26999</name>
</gene>
<evidence type="ECO:0000313" key="2">
    <source>
        <dbReference type="EMBL" id="GFH28498.1"/>
    </source>
</evidence>
<accession>A0A6A0A7K4</accession>
<feature type="transmembrane region" description="Helical" evidence="1">
    <location>
        <begin position="72"/>
        <end position="90"/>
    </location>
</feature>